<dbReference type="AlphaFoldDB" id="A0A1S8WKU5"/>
<accession>A0A1S8WKU5</accession>
<reference evidence="2 3" key="1">
    <citation type="submission" date="2015-03" db="EMBL/GenBank/DDBJ databases">
        <title>Draft genome of the nematode, Opisthorchis viverrini.</title>
        <authorList>
            <person name="Mitreva M."/>
        </authorList>
    </citation>
    <scope>NUCLEOTIDE SEQUENCE [LARGE SCALE GENOMIC DNA]</scope>
    <source>
        <strain evidence="2">Khon Kaen</strain>
    </source>
</reference>
<evidence type="ECO:0000313" key="3">
    <source>
        <dbReference type="Proteomes" id="UP000243686"/>
    </source>
</evidence>
<dbReference type="Proteomes" id="UP000243686">
    <property type="component" value="Unassembled WGS sequence"/>
</dbReference>
<name>A0A1S8WKU5_OPIVI</name>
<keyword evidence="1" id="KW-0472">Membrane</keyword>
<dbReference type="EMBL" id="KV906255">
    <property type="protein sequence ID" value="OON15051.1"/>
    <property type="molecule type" value="Genomic_DNA"/>
</dbReference>
<protein>
    <submittedName>
        <fullName evidence="2">Uncharacterized protein</fullName>
    </submittedName>
</protein>
<keyword evidence="3" id="KW-1185">Reference proteome</keyword>
<proteinExistence type="predicted"/>
<keyword evidence="1" id="KW-1133">Transmembrane helix</keyword>
<organism evidence="2 3">
    <name type="scientific">Opisthorchis viverrini</name>
    <name type="common">Southeast Asian liver fluke</name>
    <dbReference type="NCBI Taxonomy" id="6198"/>
    <lineage>
        <taxon>Eukaryota</taxon>
        <taxon>Metazoa</taxon>
        <taxon>Spiralia</taxon>
        <taxon>Lophotrochozoa</taxon>
        <taxon>Platyhelminthes</taxon>
        <taxon>Trematoda</taxon>
        <taxon>Digenea</taxon>
        <taxon>Opisthorchiida</taxon>
        <taxon>Opisthorchiata</taxon>
        <taxon>Opisthorchiidae</taxon>
        <taxon>Opisthorchis</taxon>
    </lineage>
</organism>
<gene>
    <name evidence="2" type="ORF">X801_09142</name>
</gene>
<keyword evidence="1" id="KW-0812">Transmembrane</keyword>
<evidence type="ECO:0000256" key="1">
    <source>
        <dbReference type="SAM" id="Phobius"/>
    </source>
</evidence>
<evidence type="ECO:0000313" key="2">
    <source>
        <dbReference type="EMBL" id="OON15051.1"/>
    </source>
</evidence>
<feature type="transmembrane region" description="Helical" evidence="1">
    <location>
        <begin position="48"/>
        <end position="68"/>
    </location>
</feature>
<sequence>MLGTFATAWAYSFITGVDGQMPVYDNSKDYGVICYGLRRTKSRQPMNLKWVIFTHDIAMVVFNGYIAYNVFDVAMKESNFFECEPENYTEHPDSKNNGIKTVRLRNYPPKMLTA</sequence>